<feature type="transmembrane region" description="Helical" evidence="1">
    <location>
        <begin position="71"/>
        <end position="92"/>
    </location>
</feature>
<dbReference type="EMBL" id="FQUW01000004">
    <property type="protein sequence ID" value="SHE31853.1"/>
    <property type="molecule type" value="Genomic_DNA"/>
</dbReference>
<dbReference type="AlphaFoldDB" id="A0A1M4SHZ2"/>
<evidence type="ECO:0000256" key="1">
    <source>
        <dbReference type="SAM" id="Phobius"/>
    </source>
</evidence>
<dbReference type="Pfam" id="PF02667">
    <property type="entry name" value="SCFA_trans"/>
    <property type="match status" value="1"/>
</dbReference>
<dbReference type="GO" id="GO:0005886">
    <property type="term" value="C:plasma membrane"/>
    <property type="evidence" value="ECO:0007669"/>
    <property type="project" value="TreeGrafter"/>
</dbReference>
<evidence type="ECO:0000313" key="2">
    <source>
        <dbReference type="EMBL" id="SHE31853.1"/>
    </source>
</evidence>
<evidence type="ECO:0000313" key="3">
    <source>
        <dbReference type="Proteomes" id="UP000184196"/>
    </source>
</evidence>
<protein>
    <submittedName>
        <fullName evidence="2">Short chain fatty acid transporter</fullName>
    </submittedName>
</protein>
<keyword evidence="1" id="KW-1133">Transmembrane helix</keyword>
<dbReference type="PANTHER" id="PTHR41983">
    <property type="entry name" value="SHORT-CHAIN FATTY ACID TRANSPORTER-RELATED"/>
    <property type="match status" value="1"/>
</dbReference>
<keyword evidence="1" id="KW-0472">Membrane</keyword>
<name>A0A1M4SHZ2_9FIRM</name>
<gene>
    <name evidence="2" type="ORF">SAMN02745218_00131</name>
</gene>
<proteinExistence type="predicted"/>
<dbReference type="PANTHER" id="PTHR41983:SF2">
    <property type="entry name" value="SHORT-CHAIN FATTY ACID TRANSPORTER-RELATED"/>
    <property type="match status" value="1"/>
</dbReference>
<accession>A0A1M4SHZ2</accession>
<keyword evidence="3" id="KW-1185">Reference proteome</keyword>
<keyword evidence="1" id="KW-0812">Transmembrane</keyword>
<dbReference type="InterPro" id="IPR006160">
    <property type="entry name" value="SCFA_transpt_AtoE"/>
</dbReference>
<sequence>MAGGLINLFVPSGGGQWIVQGPINIPAAIEIGADPARVAMGIAFGDAWTNMIQPFWALPLLAIARLGIRDIMGYCTMTLLYTGIIIALGLYFL</sequence>
<reference evidence="3" key="1">
    <citation type="submission" date="2016-11" db="EMBL/GenBank/DDBJ databases">
        <authorList>
            <person name="Varghese N."/>
            <person name="Submissions S."/>
        </authorList>
    </citation>
    <scope>NUCLEOTIDE SEQUENCE [LARGE SCALE GENOMIC DNA]</scope>
    <source>
        <strain evidence="3">DSM 11792</strain>
    </source>
</reference>
<dbReference type="Proteomes" id="UP000184196">
    <property type="component" value="Unassembled WGS sequence"/>
</dbReference>
<organism evidence="2 3">
    <name type="scientific">Desulfofundulus australicus DSM 11792</name>
    <dbReference type="NCBI Taxonomy" id="1121425"/>
    <lineage>
        <taxon>Bacteria</taxon>
        <taxon>Bacillati</taxon>
        <taxon>Bacillota</taxon>
        <taxon>Clostridia</taxon>
        <taxon>Eubacteriales</taxon>
        <taxon>Peptococcaceae</taxon>
        <taxon>Desulfofundulus</taxon>
    </lineage>
</organism>